<dbReference type="PROSITE" id="PS50893">
    <property type="entry name" value="ABC_TRANSPORTER_2"/>
    <property type="match status" value="1"/>
</dbReference>
<dbReference type="EMBL" id="WBZJ01000001">
    <property type="protein sequence ID" value="KAB3522857.1"/>
    <property type="molecule type" value="Genomic_DNA"/>
</dbReference>
<dbReference type="InterPro" id="IPR027417">
    <property type="entry name" value="P-loop_NTPase"/>
</dbReference>
<dbReference type="Pfam" id="PF00005">
    <property type="entry name" value="ABC_tran"/>
    <property type="match status" value="1"/>
</dbReference>
<dbReference type="GO" id="GO:0005524">
    <property type="term" value="F:ATP binding"/>
    <property type="evidence" value="ECO:0007669"/>
    <property type="project" value="UniProtKB-KW"/>
</dbReference>
<keyword evidence="1" id="KW-0813">Transport</keyword>
<evidence type="ECO:0000256" key="1">
    <source>
        <dbReference type="ARBA" id="ARBA00022448"/>
    </source>
</evidence>
<accession>A0ABQ6VEJ1</accession>
<dbReference type="SMART" id="SM00382">
    <property type="entry name" value="AAA"/>
    <property type="match status" value="1"/>
</dbReference>
<dbReference type="PANTHER" id="PTHR42939:SF1">
    <property type="entry name" value="ABC TRANSPORTER ATP-BINDING PROTEIN ALBC-RELATED"/>
    <property type="match status" value="1"/>
</dbReference>
<evidence type="ECO:0000256" key="3">
    <source>
        <dbReference type="ARBA" id="ARBA00022840"/>
    </source>
</evidence>
<proteinExistence type="predicted"/>
<dbReference type="Proteomes" id="UP000436181">
    <property type="component" value="Unassembled WGS sequence"/>
</dbReference>
<evidence type="ECO:0000256" key="2">
    <source>
        <dbReference type="ARBA" id="ARBA00022741"/>
    </source>
</evidence>
<dbReference type="Gene3D" id="3.40.50.300">
    <property type="entry name" value="P-loop containing nucleotide triphosphate hydrolases"/>
    <property type="match status" value="1"/>
</dbReference>
<evidence type="ECO:0000259" key="4">
    <source>
        <dbReference type="PROSITE" id="PS50893"/>
    </source>
</evidence>
<dbReference type="InterPro" id="IPR017871">
    <property type="entry name" value="ABC_transporter-like_CS"/>
</dbReference>
<dbReference type="InterPro" id="IPR051782">
    <property type="entry name" value="ABC_Transporter_VariousFunc"/>
</dbReference>
<keyword evidence="3 5" id="KW-0067">ATP-binding</keyword>
<dbReference type="RefSeq" id="WP_231699665.1">
    <property type="nucleotide sequence ID" value="NZ_WBZJ01000001.1"/>
</dbReference>
<dbReference type="SUPFAM" id="SSF52540">
    <property type="entry name" value="P-loop containing nucleoside triphosphate hydrolases"/>
    <property type="match status" value="1"/>
</dbReference>
<protein>
    <submittedName>
        <fullName evidence="5">ABC transporter ATP-binding protein</fullName>
    </submittedName>
</protein>
<gene>
    <name evidence="5" type="ORF">F8377_01420</name>
</gene>
<dbReference type="InterPro" id="IPR003593">
    <property type="entry name" value="AAA+_ATPase"/>
</dbReference>
<dbReference type="CDD" id="cd03230">
    <property type="entry name" value="ABC_DR_subfamily_A"/>
    <property type="match status" value="1"/>
</dbReference>
<dbReference type="PANTHER" id="PTHR42939">
    <property type="entry name" value="ABC TRANSPORTER ATP-BINDING PROTEIN ALBC-RELATED"/>
    <property type="match status" value="1"/>
</dbReference>
<feature type="domain" description="ABC transporter" evidence="4">
    <location>
        <begin position="7"/>
        <end position="226"/>
    </location>
</feature>
<keyword evidence="6" id="KW-1185">Reference proteome</keyword>
<dbReference type="PROSITE" id="PS00211">
    <property type="entry name" value="ABC_TRANSPORTER_1"/>
    <property type="match status" value="1"/>
</dbReference>
<reference evidence="5 6" key="1">
    <citation type="submission" date="2019-10" db="EMBL/GenBank/DDBJ databases">
        <title>Corynebacterium sp novel species isolated from the respiratory tract of Marmot.</title>
        <authorList>
            <person name="Zhang G."/>
        </authorList>
    </citation>
    <scope>NUCLEOTIDE SEQUENCE [LARGE SCALE GENOMIC DNA]</scope>
    <source>
        <strain evidence="5 6">336</strain>
    </source>
</reference>
<name>A0ABQ6VEJ1_9CORY</name>
<dbReference type="InterPro" id="IPR003439">
    <property type="entry name" value="ABC_transporter-like_ATP-bd"/>
</dbReference>
<sequence length="227" mass="25416">MREITMFEVNQLRFAYSRRKFILDEINLHVEQGEIVGLWGGNGAGKSTLLKLCSGLLKPTSGSIRIDNEDVLALNAQRKILFLGGNDAVPEYLTGKELIDTFSALYGQEIKQEDYDKLVRLFHLHNDDNQLIENYSHGMKKKIQLLAAVLLRRKLTILDETLNGLDEQAMDYMVGELAALSRDSAVVIASHDRRLLSRVSTRLVVLNNASIVYDGDVEAGLRALPTC</sequence>
<keyword evidence="2" id="KW-0547">Nucleotide-binding</keyword>
<organism evidence="5 6">
    <name type="scientific">Corynebacterium zhongnanshanii</name>
    <dbReference type="NCBI Taxonomy" id="2768834"/>
    <lineage>
        <taxon>Bacteria</taxon>
        <taxon>Bacillati</taxon>
        <taxon>Actinomycetota</taxon>
        <taxon>Actinomycetes</taxon>
        <taxon>Mycobacteriales</taxon>
        <taxon>Corynebacteriaceae</taxon>
        <taxon>Corynebacterium</taxon>
    </lineage>
</organism>
<evidence type="ECO:0000313" key="6">
    <source>
        <dbReference type="Proteomes" id="UP000436181"/>
    </source>
</evidence>
<evidence type="ECO:0000313" key="5">
    <source>
        <dbReference type="EMBL" id="KAB3522857.1"/>
    </source>
</evidence>
<comment type="caution">
    <text evidence="5">The sequence shown here is derived from an EMBL/GenBank/DDBJ whole genome shotgun (WGS) entry which is preliminary data.</text>
</comment>